<evidence type="ECO:0000256" key="6">
    <source>
        <dbReference type="ARBA" id="ARBA00022840"/>
    </source>
</evidence>
<sequence length="484" mass="51920">MYLGIDLGTSSVKSVLMDDDQQVLASTSSALQISRPHSGWSEQDPESWWQATCDTLDQLKDSHPQALSQVKGIGLSGQMHGATLLDKNDKVLRPAILWNDSRSEAQCRRLEANCPDSRELSGNIAMPGFTAPKLLWVQEQEPEIFGQVAKVLLPKDYLRLRLTGEYVSDISDASGTLWLNVAKRDWSDELLGATGLTRKEMPSLVEGSDVSGELRNELQQKWGIQQNVVVAGGAGDNAAAACGMGTVSAAKAFISLGTSGVLFVCNDTFSPNTQSAVHAFGHAVPNTWHQMGVILSATDSLQWLSGISGKSAAQLTDDLGDVPIPISEGTFLPYLGGERTPHNDASARGAFAGLNHSHDLKSLSRMVLEGVAFAFKDNQAALRQAGTDFDAAFAVGGGAQSDHWLKIIATVIDRPLLLPKGSELGAAFGAARLGLCAANGVDPEQICHTPEIERVIEPISALQAQYQQNYERYQALYPALKEAI</sequence>
<evidence type="ECO:0000313" key="12">
    <source>
        <dbReference type="EMBL" id="PWQ97443.1"/>
    </source>
</evidence>
<evidence type="ECO:0000259" key="10">
    <source>
        <dbReference type="Pfam" id="PF00370"/>
    </source>
</evidence>
<feature type="domain" description="Carbohydrate kinase FGGY C-terminal" evidence="11">
    <location>
        <begin position="253"/>
        <end position="438"/>
    </location>
</feature>
<keyword evidence="6 8" id="KW-0067">ATP-binding</keyword>
<evidence type="ECO:0000256" key="9">
    <source>
        <dbReference type="RuleBase" id="RU364073"/>
    </source>
</evidence>
<dbReference type="Pfam" id="PF00370">
    <property type="entry name" value="FGGY_N"/>
    <property type="match status" value="1"/>
</dbReference>
<dbReference type="PANTHER" id="PTHR43095">
    <property type="entry name" value="SUGAR KINASE"/>
    <property type="match status" value="1"/>
</dbReference>
<protein>
    <recommendedName>
        <fullName evidence="8 9">Xylulose kinase</fullName>
        <shortName evidence="8 9">Xylulokinase</shortName>
        <ecNumber evidence="8 9">2.7.1.17</ecNumber>
    </recommendedName>
</protein>
<feature type="site" description="Important for activity" evidence="8">
    <location>
        <position position="6"/>
    </location>
</feature>
<dbReference type="CDD" id="cd07808">
    <property type="entry name" value="ASKHA_NBD_FGGY_EcXK-like"/>
    <property type="match status" value="1"/>
</dbReference>
<keyword evidence="2 8" id="KW-0859">Xylose metabolism</keyword>
<dbReference type="InterPro" id="IPR018485">
    <property type="entry name" value="FGGY_C"/>
</dbReference>
<organism evidence="12 13">
    <name type="scientific">Leucothrix pacifica</name>
    <dbReference type="NCBI Taxonomy" id="1247513"/>
    <lineage>
        <taxon>Bacteria</taxon>
        <taxon>Pseudomonadati</taxon>
        <taxon>Pseudomonadota</taxon>
        <taxon>Gammaproteobacteria</taxon>
        <taxon>Thiotrichales</taxon>
        <taxon>Thiotrichaceae</taxon>
        <taxon>Leucothrix</taxon>
    </lineage>
</organism>
<dbReference type="PIRSF" id="PIRSF000538">
    <property type="entry name" value="GlpK"/>
    <property type="match status" value="1"/>
</dbReference>
<evidence type="ECO:0000313" key="13">
    <source>
        <dbReference type="Proteomes" id="UP000245539"/>
    </source>
</evidence>
<comment type="caution">
    <text evidence="12">The sequence shown here is derived from an EMBL/GenBank/DDBJ whole genome shotgun (WGS) entry which is preliminary data.</text>
</comment>
<evidence type="ECO:0000256" key="7">
    <source>
        <dbReference type="ARBA" id="ARBA00023277"/>
    </source>
</evidence>
<dbReference type="OrthoDB" id="9805576at2"/>
<dbReference type="RefSeq" id="WP_109837583.1">
    <property type="nucleotide sequence ID" value="NZ_QGKM01000024.1"/>
</dbReference>
<dbReference type="InterPro" id="IPR000577">
    <property type="entry name" value="Carb_kinase_FGGY"/>
</dbReference>
<keyword evidence="7 8" id="KW-0119">Carbohydrate metabolism</keyword>
<dbReference type="InterPro" id="IPR018484">
    <property type="entry name" value="FGGY_N"/>
</dbReference>
<accession>A0A317CJ37</accession>
<dbReference type="PROSITE" id="PS00933">
    <property type="entry name" value="FGGY_KINASES_1"/>
    <property type="match status" value="1"/>
</dbReference>
<dbReference type="SUPFAM" id="SSF53067">
    <property type="entry name" value="Actin-like ATPase domain"/>
    <property type="match status" value="2"/>
</dbReference>
<keyword evidence="4 8" id="KW-0547">Nucleotide-binding</keyword>
<gene>
    <name evidence="8 9 12" type="primary">xylB</name>
    <name evidence="12" type="ORF">DKW60_10340</name>
</gene>
<dbReference type="Proteomes" id="UP000245539">
    <property type="component" value="Unassembled WGS sequence"/>
</dbReference>
<dbReference type="InterPro" id="IPR043129">
    <property type="entry name" value="ATPase_NBD"/>
</dbReference>
<feature type="domain" description="Carbohydrate kinase FGGY N-terminal" evidence="10">
    <location>
        <begin position="1"/>
        <end position="243"/>
    </location>
</feature>
<dbReference type="InterPro" id="IPR006000">
    <property type="entry name" value="Xylulokinase"/>
</dbReference>
<dbReference type="Pfam" id="PF02782">
    <property type="entry name" value="FGGY_C"/>
    <property type="match status" value="1"/>
</dbReference>
<evidence type="ECO:0000256" key="4">
    <source>
        <dbReference type="ARBA" id="ARBA00022741"/>
    </source>
</evidence>
<dbReference type="NCBIfam" id="TIGR01312">
    <property type="entry name" value="XylB"/>
    <property type="match status" value="1"/>
</dbReference>
<evidence type="ECO:0000256" key="8">
    <source>
        <dbReference type="HAMAP-Rule" id="MF_02220"/>
    </source>
</evidence>
<reference evidence="12 13" key="1">
    <citation type="submission" date="2018-05" db="EMBL/GenBank/DDBJ databases">
        <title>Leucothrix arctica sp. nov., isolated from Arctic seawater.</title>
        <authorList>
            <person name="Choi A."/>
            <person name="Baek K."/>
        </authorList>
    </citation>
    <scope>NUCLEOTIDE SEQUENCE [LARGE SCALE GENOMIC DNA]</scope>
    <source>
        <strain evidence="12 13">JCM 18388</strain>
    </source>
</reference>
<dbReference type="GO" id="GO:0005998">
    <property type="term" value="P:xylulose catabolic process"/>
    <property type="evidence" value="ECO:0007669"/>
    <property type="project" value="UniProtKB-UniRule"/>
</dbReference>
<comment type="catalytic activity">
    <reaction evidence="8 9">
        <text>D-xylulose + ATP = D-xylulose 5-phosphate + ADP + H(+)</text>
        <dbReference type="Rhea" id="RHEA:10964"/>
        <dbReference type="ChEBI" id="CHEBI:15378"/>
        <dbReference type="ChEBI" id="CHEBI:17140"/>
        <dbReference type="ChEBI" id="CHEBI:30616"/>
        <dbReference type="ChEBI" id="CHEBI:57737"/>
        <dbReference type="ChEBI" id="CHEBI:456216"/>
        <dbReference type="EC" id="2.7.1.17"/>
    </reaction>
</comment>
<dbReference type="HAMAP" id="MF_02220">
    <property type="entry name" value="XylB"/>
    <property type="match status" value="1"/>
</dbReference>
<evidence type="ECO:0000256" key="1">
    <source>
        <dbReference type="ARBA" id="ARBA00009156"/>
    </source>
</evidence>
<dbReference type="EC" id="2.7.1.17" evidence="8 9"/>
<keyword evidence="5 8" id="KW-0418">Kinase</keyword>
<feature type="binding site" evidence="8">
    <location>
        <begin position="79"/>
        <end position="80"/>
    </location>
    <ligand>
        <name>substrate</name>
    </ligand>
</feature>
<dbReference type="EMBL" id="QGKM01000024">
    <property type="protein sequence ID" value="PWQ97443.1"/>
    <property type="molecule type" value="Genomic_DNA"/>
</dbReference>
<dbReference type="Gene3D" id="3.30.420.40">
    <property type="match status" value="2"/>
</dbReference>
<dbReference type="GO" id="GO:0004856">
    <property type="term" value="F:D-xylulokinase activity"/>
    <property type="evidence" value="ECO:0007669"/>
    <property type="project" value="UniProtKB-UniRule"/>
</dbReference>
<keyword evidence="3 8" id="KW-0808">Transferase</keyword>
<evidence type="ECO:0000256" key="5">
    <source>
        <dbReference type="ARBA" id="ARBA00022777"/>
    </source>
</evidence>
<dbReference type="InterPro" id="IPR050406">
    <property type="entry name" value="FGGY_Carb_Kinase"/>
</dbReference>
<name>A0A317CJ37_9GAMM</name>
<comment type="function">
    <text evidence="8">Catalyzes the phosphorylation of D-xylulose to D-xylulose 5-phosphate.</text>
</comment>
<evidence type="ECO:0000259" key="11">
    <source>
        <dbReference type="Pfam" id="PF02782"/>
    </source>
</evidence>
<dbReference type="AlphaFoldDB" id="A0A317CJ37"/>
<dbReference type="GO" id="GO:0005524">
    <property type="term" value="F:ATP binding"/>
    <property type="evidence" value="ECO:0007669"/>
    <property type="project" value="UniProtKB-UniRule"/>
</dbReference>
<feature type="active site" description="Proton acceptor" evidence="8">
    <location>
        <position position="236"/>
    </location>
</feature>
<comment type="similarity">
    <text evidence="1 8 9">Belongs to the FGGY kinase family.</text>
</comment>
<dbReference type="PANTHER" id="PTHR43095:SF6">
    <property type="entry name" value="XYLULOSE KINASE"/>
    <property type="match status" value="1"/>
</dbReference>
<dbReference type="InterPro" id="IPR018483">
    <property type="entry name" value="Carb_kinase_FGGY_CS"/>
</dbReference>
<dbReference type="GO" id="GO:0042732">
    <property type="term" value="P:D-xylose metabolic process"/>
    <property type="evidence" value="ECO:0007669"/>
    <property type="project" value="UniProtKB-KW"/>
</dbReference>
<proteinExistence type="inferred from homology"/>
<evidence type="ECO:0000256" key="2">
    <source>
        <dbReference type="ARBA" id="ARBA00022629"/>
    </source>
</evidence>
<evidence type="ECO:0000256" key="3">
    <source>
        <dbReference type="ARBA" id="ARBA00022679"/>
    </source>
</evidence>
<keyword evidence="13" id="KW-1185">Reference proteome</keyword>